<dbReference type="EMBL" id="CWKH01000001">
    <property type="protein sequence ID" value="CRZ15211.1"/>
    <property type="molecule type" value="Genomic_DNA"/>
</dbReference>
<dbReference type="OrthoDB" id="4463574at2"/>
<keyword evidence="2" id="KW-0238">DNA-binding</keyword>
<dbReference type="PANTHER" id="PTHR42756">
    <property type="entry name" value="TRANSCRIPTIONAL REGULATOR, MARR"/>
    <property type="match status" value="1"/>
</dbReference>
<protein>
    <submittedName>
        <fullName evidence="5">MarR family transcriptional regulator</fullName>
    </submittedName>
</protein>
<reference evidence="6" key="1">
    <citation type="submission" date="2015-07" db="EMBL/GenBank/DDBJ databases">
        <authorList>
            <person name="Urmite Genomes"/>
        </authorList>
    </citation>
    <scope>NUCLEOTIDE SEQUENCE [LARGE SCALE GENOMIC DNA]</scope>
    <source>
        <strain evidence="6">type strain: ATCC 49404</strain>
    </source>
</reference>
<keyword evidence="1" id="KW-0805">Transcription regulation</keyword>
<dbReference type="PRINTS" id="PR00598">
    <property type="entry name" value="HTHMARR"/>
</dbReference>
<name>A0A0H5RN59_9MYCO</name>
<organism evidence="5 6">
    <name type="scientific">Mycolicibacterium neworleansense</name>
    <dbReference type="NCBI Taxonomy" id="146018"/>
    <lineage>
        <taxon>Bacteria</taxon>
        <taxon>Bacillati</taxon>
        <taxon>Actinomycetota</taxon>
        <taxon>Actinomycetes</taxon>
        <taxon>Mycobacteriales</taxon>
        <taxon>Mycobacteriaceae</taxon>
        <taxon>Mycolicibacterium</taxon>
    </lineage>
</organism>
<dbReference type="AlphaFoldDB" id="A0A0H5RN59"/>
<dbReference type="InterPro" id="IPR036390">
    <property type="entry name" value="WH_DNA-bd_sf"/>
</dbReference>
<evidence type="ECO:0000256" key="1">
    <source>
        <dbReference type="ARBA" id="ARBA00023015"/>
    </source>
</evidence>
<evidence type="ECO:0000313" key="5">
    <source>
        <dbReference type="EMBL" id="CRZ15211.1"/>
    </source>
</evidence>
<keyword evidence="3" id="KW-0804">Transcription</keyword>
<dbReference type="PROSITE" id="PS50995">
    <property type="entry name" value="HTH_MARR_2"/>
    <property type="match status" value="1"/>
</dbReference>
<evidence type="ECO:0000256" key="3">
    <source>
        <dbReference type="ARBA" id="ARBA00023163"/>
    </source>
</evidence>
<dbReference type="InterPro" id="IPR000835">
    <property type="entry name" value="HTH_MarR-typ"/>
</dbReference>
<keyword evidence="6" id="KW-1185">Reference proteome</keyword>
<accession>A0A0H5RN59</accession>
<gene>
    <name evidence="5" type="ORF">BN2156_02071</name>
</gene>
<dbReference type="Proteomes" id="UP000199147">
    <property type="component" value="Unassembled WGS sequence"/>
</dbReference>
<dbReference type="Pfam" id="PF12802">
    <property type="entry name" value="MarR_2"/>
    <property type="match status" value="1"/>
</dbReference>
<evidence type="ECO:0000256" key="2">
    <source>
        <dbReference type="ARBA" id="ARBA00023125"/>
    </source>
</evidence>
<evidence type="ECO:0000259" key="4">
    <source>
        <dbReference type="PROSITE" id="PS50995"/>
    </source>
</evidence>
<dbReference type="InterPro" id="IPR036388">
    <property type="entry name" value="WH-like_DNA-bd_sf"/>
</dbReference>
<dbReference type="SMART" id="SM00347">
    <property type="entry name" value="HTH_MARR"/>
    <property type="match status" value="1"/>
</dbReference>
<evidence type="ECO:0000313" key="6">
    <source>
        <dbReference type="Proteomes" id="UP000199147"/>
    </source>
</evidence>
<proteinExistence type="predicted"/>
<dbReference type="PANTHER" id="PTHR42756:SF1">
    <property type="entry name" value="TRANSCRIPTIONAL REPRESSOR OF EMRAB OPERON"/>
    <property type="match status" value="1"/>
</dbReference>
<dbReference type="STRING" id="146018.BN2156_02071"/>
<dbReference type="GO" id="GO:0003700">
    <property type="term" value="F:DNA-binding transcription factor activity"/>
    <property type="evidence" value="ECO:0007669"/>
    <property type="project" value="InterPro"/>
</dbReference>
<dbReference type="Gene3D" id="1.10.10.10">
    <property type="entry name" value="Winged helix-like DNA-binding domain superfamily/Winged helix DNA-binding domain"/>
    <property type="match status" value="1"/>
</dbReference>
<feature type="domain" description="HTH marR-type" evidence="4">
    <location>
        <begin position="23"/>
        <end position="155"/>
    </location>
</feature>
<dbReference type="GO" id="GO:0003677">
    <property type="term" value="F:DNA binding"/>
    <property type="evidence" value="ECO:0007669"/>
    <property type="project" value="UniProtKB-KW"/>
</dbReference>
<sequence length="168" mass="18039">MTIIDSASVRGVAEEPIGVSALDQRIPFLLSQLGAHVAESFKARLQPLGLHPRATAVLLALAAADGQSQRELCERLGLHRNVMVTLIDTLEAEGLVERRSHPGDRRAFAVSLTDRARELLPGLDSTGRTLEDELTASLSDEEREALRQTLRRLSAAAGLIPGVHPGLG</sequence>
<dbReference type="SUPFAM" id="SSF46785">
    <property type="entry name" value="Winged helix' DNA-binding domain"/>
    <property type="match status" value="1"/>
</dbReference>